<accession>A0A840SHE9</accession>
<name>A0A840SHE9_9RHOB</name>
<dbReference type="Proteomes" id="UP000549457">
    <property type="component" value="Unassembled WGS sequence"/>
</dbReference>
<evidence type="ECO:0000313" key="2">
    <source>
        <dbReference type="Proteomes" id="UP000549457"/>
    </source>
</evidence>
<comment type="caution">
    <text evidence="1">The sequence shown here is derived from an EMBL/GenBank/DDBJ whole genome shotgun (WGS) entry which is preliminary data.</text>
</comment>
<gene>
    <name evidence="1" type="ORF">HNP73_000275</name>
</gene>
<protein>
    <submittedName>
        <fullName evidence="1">Uncharacterized protein</fullName>
    </submittedName>
</protein>
<organism evidence="1 2">
    <name type="scientific">Amaricoccus macauensis</name>
    <dbReference type="NCBI Taxonomy" id="57001"/>
    <lineage>
        <taxon>Bacteria</taxon>
        <taxon>Pseudomonadati</taxon>
        <taxon>Pseudomonadota</taxon>
        <taxon>Alphaproteobacteria</taxon>
        <taxon>Rhodobacterales</taxon>
        <taxon>Paracoccaceae</taxon>
        <taxon>Amaricoccus</taxon>
    </lineage>
</organism>
<sequence>MRVEVAGAEYRAGSAYRFVPVDRLTAEERSAVGNLADDPEIYALLIPLRDGAQTVKAIDSQTALVYLTLREPGPLPSLMRAALRDDLSAAVARLVLDGVLEIRTGADFVSGADAVALLNLDSNPSDPRGRLARLSIQALRYGQHLDIQNVQTLAGRLYAFNRLVLTPSWGQRLPTRESTAVYLGIGDDRGSVRPPSPGWVAQGGAMTSSSWLAWHSGAPISRAGHGPVYKLYVSPQPSAVAECLRICAEIVRKRGAHALKVGADVHGLLRPDKLVAYFGTFESLGEAAASLAPRLAGMPAHGVPFTAEITPDGMLSWGVDPPRQEHELAWTGESWRVWVAGRLASALVAARTASNSGEPWRYALERIALEGIDPSIWVPSQGVFAAGTGA</sequence>
<keyword evidence="2" id="KW-1185">Reference proteome</keyword>
<evidence type="ECO:0000313" key="1">
    <source>
        <dbReference type="EMBL" id="MBB5220354.1"/>
    </source>
</evidence>
<reference evidence="1 2" key="1">
    <citation type="submission" date="2020-08" db="EMBL/GenBank/DDBJ databases">
        <title>Genomic Encyclopedia of Type Strains, Phase IV (KMG-IV): sequencing the most valuable type-strain genomes for metagenomic binning, comparative biology and taxonomic classification.</title>
        <authorList>
            <person name="Goeker M."/>
        </authorList>
    </citation>
    <scope>NUCLEOTIDE SEQUENCE [LARGE SCALE GENOMIC DNA]</scope>
    <source>
        <strain evidence="1 2">DSM 101730</strain>
    </source>
</reference>
<dbReference type="EMBL" id="JACHFM010000001">
    <property type="protein sequence ID" value="MBB5220354.1"/>
    <property type="molecule type" value="Genomic_DNA"/>
</dbReference>
<proteinExistence type="predicted"/>
<dbReference type="AlphaFoldDB" id="A0A840SHE9"/>
<dbReference type="RefSeq" id="WP_184146367.1">
    <property type="nucleotide sequence ID" value="NZ_JACHFM010000001.1"/>
</dbReference>